<dbReference type="KEGG" id="ntr:B0W44_15370"/>
<sequence>MNPLCKHIYMPIPLEVITHYEYVNTSDGGSEDDRWNMESTESVTLGIQSEADILTVDRHSIKGWNMT</sequence>
<organism evidence="1 2">
    <name type="scientific">Novibacillus thermophilus</name>
    <dbReference type="NCBI Taxonomy" id="1471761"/>
    <lineage>
        <taxon>Bacteria</taxon>
        <taxon>Bacillati</taxon>
        <taxon>Bacillota</taxon>
        <taxon>Bacilli</taxon>
        <taxon>Bacillales</taxon>
        <taxon>Thermoactinomycetaceae</taxon>
        <taxon>Novibacillus</taxon>
    </lineage>
</organism>
<reference evidence="1 2" key="1">
    <citation type="journal article" date="2015" name="Int. J. Syst. Evol. Microbiol.">
        <title>Novibacillus thermophilus gen. nov., sp. nov., a Gram-staining-negative and moderately thermophilic member of the family Thermoactinomycetaceae.</title>
        <authorList>
            <person name="Yang G."/>
            <person name="Chen J."/>
            <person name="Zhou S."/>
        </authorList>
    </citation>
    <scope>NUCLEOTIDE SEQUENCE [LARGE SCALE GENOMIC DNA]</scope>
    <source>
        <strain evidence="1 2">SG-1</strain>
    </source>
</reference>
<dbReference type="AlphaFoldDB" id="A0A1U9KA57"/>
<protein>
    <submittedName>
        <fullName evidence="1">Uncharacterized protein</fullName>
    </submittedName>
</protein>
<evidence type="ECO:0000313" key="2">
    <source>
        <dbReference type="Proteomes" id="UP000188603"/>
    </source>
</evidence>
<keyword evidence="2" id="KW-1185">Reference proteome</keyword>
<dbReference type="STRING" id="1471761.B0W44_15370"/>
<gene>
    <name evidence="1" type="ORF">B0W44_15370</name>
</gene>
<evidence type="ECO:0000313" key="1">
    <source>
        <dbReference type="EMBL" id="AQS56922.1"/>
    </source>
</evidence>
<name>A0A1U9KA57_9BACL</name>
<dbReference type="EMBL" id="CP019699">
    <property type="protein sequence ID" value="AQS56922.1"/>
    <property type="molecule type" value="Genomic_DNA"/>
</dbReference>
<accession>A0A1U9KA57</accession>
<proteinExistence type="predicted"/>
<dbReference type="Proteomes" id="UP000188603">
    <property type="component" value="Chromosome"/>
</dbReference>